<dbReference type="InterPro" id="IPR002145">
    <property type="entry name" value="CopG"/>
</dbReference>
<reference evidence="3 5" key="2">
    <citation type="submission" date="2017-05" db="EMBL/GenBank/DDBJ databases">
        <title>The draft genome of the hyperthermophilic archaeon 'Pyrodictium delaneyi strain Hulk', an iron and nitrate reducer, reveals the capacity for sulfate reduction.</title>
        <authorList>
            <person name="Demey L.M."/>
            <person name="Miller C."/>
            <person name="Manzella M."/>
            <person name="Reguera G."/>
            <person name="Kashefi K."/>
        </authorList>
    </citation>
    <scope>NUCLEOTIDE SEQUENCE [LARGE SCALE GENOMIC DNA]</scope>
    <source>
        <strain evidence="3 5">Hulk</strain>
    </source>
</reference>
<evidence type="ECO:0000313" key="3">
    <source>
        <dbReference type="EMBL" id="OWJ55307.1"/>
    </source>
</evidence>
<evidence type="ECO:0000313" key="2">
    <source>
        <dbReference type="EMBL" id="ALL01114.1"/>
    </source>
</evidence>
<name>A0A0P0N3F5_9CREN</name>
<protein>
    <recommendedName>
        <fullName evidence="1">Ribbon-helix-helix protein CopG domain-containing protein</fullName>
    </recommendedName>
</protein>
<reference evidence="2 4" key="1">
    <citation type="submission" date="2015-10" db="EMBL/GenBank/DDBJ databases">
        <title>Complete genome sequence of hyperthermophilic archaeon Pyrodictium delaneyi Su06.</title>
        <authorList>
            <person name="Jung J.-H."/>
            <person name="Lin J."/>
            <person name="Holden J.F."/>
            <person name="Park C.-S."/>
        </authorList>
    </citation>
    <scope>NUCLEOTIDE SEQUENCE [LARGE SCALE GENOMIC DNA]</scope>
    <source>
        <strain evidence="2 4">Su06</strain>
    </source>
</reference>
<dbReference type="AlphaFoldDB" id="A0A0P0N3F5"/>
<evidence type="ECO:0000259" key="1">
    <source>
        <dbReference type="Pfam" id="PF01402"/>
    </source>
</evidence>
<dbReference type="KEGG" id="pdl:Pyrde_1066"/>
<gene>
    <name evidence="3" type="ORF">Pdsh_00315</name>
    <name evidence="2" type="ORF">Pyrde_1066</name>
</gene>
<proteinExistence type="predicted"/>
<accession>A0A0P0N3F5</accession>
<dbReference type="InterPro" id="IPR010985">
    <property type="entry name" value="Ribbon_hlx_hlx"/>
</dbReference>
<dbReference type="Proteomes" id="UP000196694">
    <property type="component" value="Unassembled WGS sequence"/>
</dbReference>
<dbReference type="Proteomes" id="UP000058613">
    <property type="component" value="Chromosome"/>
</dbReference>
<dbReference type="EMBL" id="NCQP01000001">
    <property type="protein sequence ID" value="OWJ55307.1"/>
    <property type="molecule type" value="Genomic_DNA"/>
</dbReference>
<dbReference type="EMBL" id="CP013011">
    <property type="protein sequence ID" value="ALL01114.1"/>
    <property type="molecule type" value="Genomic_DNA"/>
</dbReference>
<dbReference type="InterPro" id="IPR013321">
    <property type="entry name" value="Arc_rbn_hlx_hlx"/>
</dbReference>
<dbReference type="Pfam" id="PF01402">
    <property type="entry name" value="RHH_1"/>
    <property type="match status" value="1"/>
</dbReference>
<evidence type="ECO:0000313" key="5">
    <source>
        <dbReference type="Proteomes" id="UP000196694"/>
    </source>
</evidence>
<feature type="domain" description="Ribbon-helix-helix protein CopG" evidence="1">
    <location>
        <begin position="37"/>
        <end position="74"/>
    </location>
</feature>
<evidence type="ECO:0000313" key="4">
    <source>
        <dbReference type="Proteomes" id="UP000058613"/>
    </source>
</evidence>
<sequence>MISYGSAGAYGVLTMAGRQKVYDVDNVFDIPVPPPKKVVSVKLEVDIIEEMDRVWRSLGYASRSEFIREAILYYMQVVMSNQAVARTASMDIVAAESDSGDYQTEEDVEEF</sequence>
<dbReference type="Gene3D" id="1.10.1220.10">
    <property type="entry name" value="Met repressor-like"/>
    <property type="match status" value="1"/>
</dbReference>
<keyword evidence="5" id="KW-1185">Reference proteome</keyword>
<dbReference type="CDD" id="cd22231">
    <property type="entry name" value="RHH_NikR_HicB-like"/>
    <property type="match status" value="1"/>
</dbReference>
<organism evidence="2 4">
    <name type="scientific">Pyrodictium delaneyi</name>
    <dbReference type="NCBI Taxonomy" id="1273541"/>
    <lineage>
        <taxon>Archaea</taxon>
        <taxon>Thermoproteota</taxon>
        <taxon>Thermoprotei</taxon>
        <taxon>Desulfurococcales</taxon>
        <taxon>Pyrodictiaceae</taxon>
        <taxon>Pyrodictium</taxon>
    </lineage>
</organism>
<dbReference type="SUPFAM" id="SSF47598">
    <property type="entry name" value="Ribbon-helix-helix"/>
    <property type="match status" value="1"/>
</dbReference>
<dbReference type="GO" id="GO:0006355">
    <property type="term" value="P:regulation of DNA-templated transcription"/>
    <property type="evidence" value="ECO:0007669"/>
    <property type="project" value="InterPro"/>
</dbReference>